<evidence type="ECO:0000256" key="2">
    <source>
        <dbReference type="ARBA" id="ARBA00022519"/>
    </source>
</evidence>
<dbReference type="OrthoDB" id="5298112at2"/>
<protein>
    <submittedName>
        <fullName evidence="6">Putative transmembrane protein</fullName>
    </submittedName>
</protein>
<keyword evidence="4" id="KW-1133">Transmembrane helix</keyword>
<dbReference type="Proteomes" id="UP000037660">
    <property type="component" value="Unassembled WGS sequence"/>
</dbReference>
<keyword evidence="2" id="KW-0997">Cell inner membrane</keyword>
<gene>
    <name evidence="6" type="ORF">ISF6_3797</name>
</gene>
<accession>A0A0K8P5G3</accession>
<dbReference type="EMBL" id="BBYR01000059">
    <property type="protein sequence ID" value="GAP37852.1"/>
    <property type="molecule type" value="Genomic_DNA"/>
</dbReference>
<dbReference type="InterPro" id="IPR052363">
    <property type="entry name" value="LPS_export_LptC"/>
</dbReference>
<keyword evidence="3 6" id="KW-0812">Transmembrane</keyword>
<keyword evidence="5" id="KW-0472">Membrane</keyword>
<proteinExistence type="predicted"/>
<dbReference type="InterPro" id="IPR026265">
    <property type="entry name" value="LptC"/>
</dbReference>
<evidence type="ECO:0000256" key="5">
    <source>
        <dbReference type="ARBA" id="ARBA00023136"/>
    </source>
</evidence>
<organism evidence="6 7">
    <name type="scientific">Piscinibacter sakaiensis</name>
    <name type="common">Ideonella sakaiensis</name>
    <dbReference type="NCBI Taxonomy" id="1547922"/>
    <lineage>
        <taxon>Bacteria</taxon>
        <taxon>Pseudomonadati</taxon>
        <taxon>Pseudomonadota</taxon>
        <taxon>Betaproteobacteria</taxon>
        <taxon>Burkholderiales</taxon>
        <taxon>Sphaerotilaceae</taxon>
        <taxon>Piscinibacter</taxon>
    </lineage>
</organism>
<reference evidence="6 7" key="2">
    <citation type="journal article" date="2016" name="Science">
        <title>A bacterium that degrades and assimilates poly(ethylene terephthalate).</title>
        <authorList>
            <person name="Yoshida S."/>
            <person name="Hiraga K."/>
            <person name="Takehana T."/>
            <person name="Taniguchi I."/>
            <person name="Yamaji H."/>
            <person name="Maeda Y."/>
            <person name="Toyohara K."/>
            <person name="Miyamoto K."/>
            <person name="Kimura Y."/>
            <person name="Oda K."/>
        </authorList>
    </citation>
    <scope>NUCLEOTIDE SEQUENCE [LARGE SCALE GENOMIC DNA]</scope>
    <source>
        <strain evidence="7">NBRC 110686 / TISTR 2288 / 201-F6</strain>
    </source>
</reference>
<keyword evidence="1" id="KW-1003">Cell membrane</keyword>
<dbReference type="InterPro" id="IPR010664">
    <property type="entry name" value="LipoPS_assembly_LptC-rel"/>
</dbReference>
<evidence type="ECO:0000313" key="6">
    <source>
        <dbReference type="EMBL" id="GAP37852.1"/>
    </source>
</evidence>
<sequence length="226" mass="23966">MAGTEALPAPAAGPPAALGVRCVEAASAYLPLLLMAVLALGTWWLVQNAPRPPGSGEARAPRHVPDYTMSVFTVQRFAPDGRLRVQIEGDTLRHYPDTDTLEVDNPRIRSIAADGVVTRATARRAISNGDGTEVQLLGGAQVLRDGLPGEPPAEFRGEFLHAFLATEELRSHLPVVLRRGSTELRANSLNYRHRDQRVTLSGRVRAVFGPSGVASAPAAAASGTAP</sequence>
<reference evidence="7" key="1">
    <citation type="submission" date="2015-07" db="EMBL/GenBank/DDBJ databases">
        <title>Discovery of a poly(ethylene terephthalate assimilation.</title>
        <authorList>
            <person name="Yoshida S."/>
            <person name="Hiraga K."/>
            <person name="Takehana T."/>
            <person name="Taniguchi I."/>
            <person name="Yamaji H."/>
            <person name="Maeda Y."/>
            <person name="Toyohara K."/>
            <person name="Miyamoto K."/>
            <person name="Kimura Y."/>
            <person name="Oda K."/>
        </authorList>
    </citation>
    <scope>NUCLEOTIDE SEQUENCE [LARGE SCALE GENOMIC DNA]</scope>
    <source>
        <strain evidence="7">NBRC 110686 / TISTR 2288 / 201-F6</strain>
    </source>
</reference>
<dbReference type="GO" id="GO:0005886">
    <property type="term" value="C:plasma membrane"/>
    <property type="evidence" value="ECO:0007669"/>
    <property type="project" value="InterPro"/>
</dbReference>
<dbReference type="STRING" id="1547922.ISF6_3797"/>
<evidence type="ECO:0000256" key="3">
    <source>
        <dbReference type="ARBA" id="ARBA00022692"/>
    </source>
</evidence>
<dbReference type="Pfam" id="PF06835">
    <property type="entry name" value="LptC"/>
    <property type="match status" value="1"/>
</dbReference>
<dbReference type="Gene3D" id="2.60.450.10">
    <property type="entry name" value="Lipopolysaccharide (LPS) transport protein A like domain"/>
    <property type="match status" value="1"/>
</dbReference>
<dbReference type="GO" id="GO:0017089">
    <property type="term" value="F:glycolipid transfer activity"/>
    <property type="evidence" value="ECO:0007669"/>
    <property type="project" value="TreeGrafter"/>
</dbReference>
<comment type="caution">
    <text evidence="6">The sequence shown here is derived from an EMBL/GenBank/DDBJ whole genome shotgun (WGS) entry which is preliminary data.</text>
</comment>
<evidence type="ECO:0000313" key="7">
    <source>
        <dbReference type="Proteomes" id="UP000037660"/>
    </source>
</evidence>
<dbReference type="RefSeq" id="WP_082368525.1">
    <property type="nucleotide sequence ID" value="NZ_BBYR01000059.1"/>
</dbReference>
<dbReference type="GO" id="GO:0015221">
    <property type="term" value="F:lipopolysaccharide transmembrane transporter activity"/>
    <property type="evidence" value="ECO:0007669"/>
    <property type="project" value="InterPro"/>
</dbReference>
<dbReference type="AlphaFoldDB" id="A0A0K8P5G3"/>
<evidence type="ECO:0000256" key="1">
    <source>
        <dbReference type="ARBA" id="ARBA00022475"/>
    </source>
</evidence>
<dbReference type="GO" id="GO:0030288">
    <property type="term" value="C:outer membrane-bounded periplasmic space"/>
    <property type="evidence" value="ECO:0007669"/>
    <property type="project" value="TreeGrafter"/>
</dbReference>
<dbReference type="PANTHER" id="PTHR37481">
    <property type="entry name" value="LIPOPOLYSACCHARIDE EXPORT SYSTEM PROTEIN LPTC"/>
    <property type="match status" value="1"/>
</dbReference>
<evidence type="ECO:0000256" key="4">
    <source>
        <dbReference type="ARBA" id="ARBA00022989"/>
    </source>
</evidence>
<keyword evidence="7" id="KW-1185">Reference proteome</keyword>
<name>A0A0K8P5G3_PISS1</name>
<dbReference type="NCBIfam" id="TIGR04409">
    <property type="entry name" value="LptC_YrbK"/>
    <property type="match status" value="1"/>
</dbReference>
<dbReference type="PANTHER" id="PTHR37481:SF1">
    <property type="entry name" value="LIPOPOLYSACCHARIDE EXPORT SYSTEM PROTEIN LPTC"/>
    <property type="match status" value="1"/>
</dbReference>